<dbReference type="SMART" id="SM00912">
    <property type="entry name" value="Haemagg_act"/>
    <property type="match status" value="1"/>
</dbReference>
<dbReference type="InterPro" id="IPR012334">
    <property type="entry name" value="Pectin_lyas_fold"/>
</dbReference>
<dbReference type="Gene3D" id="2.160.20.10">
    <property type="entry name" value="Single-stranded right-handed beta-helix, Pectin lyase-like"/>
    <property type="match status" value="2"/>
</dbReference>
<dbReference type="InterPro" id="IPR011050">
    <property type="entry name" value="Pectin_lyase_fold/virulence"/>
</dbReference>
<dbReference type="NCBIfam" id="TIGR01901">
    <property type="entry name" value="adhes_NPXG"/>
    <property type="match status" value="1"/>
</dbReference>
<evidence type="ECO:0000313" key="2">
    <source>
        <dbReference type="EMBL" id="RCJ29888.1"/>
    </source>
</evidence>
<dbReference type="InterPro" id="IPR008638">
    <property type="entry name" value="FhaB/CdiA-like_TPS"/>
</dbReference>
<sequence>MNIFSIRNLMVSILISHPFYLPIFSVSAQIVPDKTLPVNSLVTPQGTNNIIEGGSQGGSNLYHSFDQFSVLTGDTAFFNNPVNIKNIITRVTGGSASKIDGLIKANGGANLFFINPNGILFGHNAHLIIGGSFIASTANSINFPNDIQFSAKTPENTQLLSVNVPMGLEYDGNSSGSINVQGTGHSQVIYGNKVAASITLLGAGESQNGLRSQPGKTFALIGGDVLFDGGLVTAPSGQIEIGAVDTGIVNFTFNNSGLNLDYKGINGFKNISFIKQSLLDASGFMPGYISVLGKNINFTDGSLALIANLGAFSSGAIRLKATDTLDLTGITSFNIQPFLSATRINRGIITSTNSGRGADIIISASKIIAQDSEIITPLTFGNGNSGNLTIDASEKVVIRSVAVNESSGVASALGTITYGSGNAGDVILSTKELLIEDGGSLESLTFGDGRGGKVTVNASELLKISGGHPNFVLLAYGTPPIPTFSASNITSLSVSAGDAGDLSINTRRLIIENGAGIAASGLKSGNSGTVNINALESVNINGSSSVNPSLNRSKITSSVGTGDPFVSYIYNLKQPSDALSGNIFIKTGNLNLENNAQVEVRNDSTKNAGIVTVIANSISLDNQAGITASTKNGQGGNINLRTKVLNLYDNSFISATAGGIGNGGNITTNADIINVLGNSRITADAYKGRGGNIQINSQGFFASRDSQFTASSELGINGNVQFNILNDNIVPPKAIAETIQLPPEITSACQGNSRNAASKFVIIGTGNLPRSYKTQVSNNSGWHANSAAIAPTSNNLDKQSLLNNEIKPIVEAQSVLIEPSGEVNLLASSNQVAAVASQLPKSACFATSSTSKLFP</sequence>
<comment type="caution">
    <text evidence="2">The sequence shown here is derived from an EMBL/GenBank/DDBJ whole genome shotgun (WGS) entry which is preliminary data.</text>
</comment>
<dbReference type="Pfam" id="PF05860">
    <property type="entry name" value="TPS"/>
    <property type="match status" value="1"/>
</dbReference>
<evidence type="ECO:0000313" key="3">
    <source>
        <dbReference type="Proteomes" id="UP000252085"/>
    </source>
</evidence>
<dbReference type="SUPFAM" id="SSF51126">
    <property type="entry name" value="Pectin lyase-like"/>
    <property type="match status" value="3"/>
</dbReference>
<dbReference type="Proteomes" id="UP000252085">
    <property type="component" value="Unassembled WGS sequence"/>
</dbReference>
<proteinExistence type="predicted"/>
<reference evidence="2 3" key="1">
    <citation type="submission" date="2016-04" db="EMBL/GenBank/DDBJ databases">
        <authorList>
            <person name="Evans L.H."/>
            <person name="Alamgir A."/>
            <person name="Owens N."/>
            <person name="Weber N.D."/>
            <person name="Virtaneva K."/>
            <person name="Barbian K."/>
            <person name="Babar A."/>
            <person name="Rosenke K."/>
        </authorList>
    </citation>
    <scope>NUCLEOTIDE SEQUENCE [LARGE SCALE GENOMIC DNA]</scope>
    <source>
        <strain evidence="2">NIES-2108</strain>
    </source>
</reference>
<gene>
    <name evidence="2" type="ORF">A6769_35155</name>
</gene>
<protein>
    <recommendedName>
        <fullName evidence="1">Filamentous haemagglutinin FhaB/tRNA nuclease CdiA-like TPS domain-containing protein</fullName>
    </recommendedName>
</protein>
<evidence type="ECO:0000259" key="1">
    <source>
        <dbReference type="SMART" id="SM00912"/>
    </source>
</evidence>
<feature type="domain" description="Filamentous haemagglutinin FhaB/tRNA nuclease CdiA-like TPS" evidence="1">
    <location>
        <begin position="33"/>
        <end position="144"/>
    </location>
</feature>
<accession>A0A367R081</accession>
<dbReference type="AlphaFoldDB" id="A0A367R081"/>
<dbReference type="EMBL" id="LXQE01000195">
    <property type="protein sequence ID" value="RCJ29888.1"/>
    <property type="molecule type" value="Genomic_DNA"/>
</dbReference>
<name>A0A367R081_NOSPU</name>
<organism evidence="2 3">
    <name type="scientific">Nostoc punctiforme NIES-2108</name>
    <dbReference type="NCBI Taxonomy" id="1356359"/>
    <lineage>
        <taxon>Bacteria</taxon>
        <taxon>Bacillati</taxon>
        <taxon>Cyanobacteriota</taxon>
        <taxon>Cyanophyceae</taxon>
        <taxon>Nostocales</taxon>
        <taxon>Nostocaceae</taxon>
        <taxon>Nostoc</taxon>
    </lineage>
</organism>